<evidence type="ECO:0000313" key="5">
    <source>
        <dbReference type="Proteomes" id="UP000198615"/>
    </source>
</evidence>
<dbReference type="SUPFAM" id="SSF48452">
    <property type="entry name" value="TPR-like"/>
    <property type="match status" value="1"/>
</dbReference>
<evidence type="ECO:0000313" key="4">
    <source>
        <dbReference type="EMBL" id="SDF78151.1"/>
    </source>
</evidence>
<dbReference type="Proteomes" id="UP000198615">
    <property type="component" value="Unassembled WGS sequence"/>
</dbReference>
<evidence type="ECO:0000256" key="3">
    <source>
        <dbReference type="SAM" id="SignalP"/>
    </source>
</evidence>
<keyword evidence="1" id="KW-0677">Repeat</keyword>
<dbReference type="InterPro" id="IPR050498">
    <property type="entry name" value="Ycf3"/>
</dbReference>
<keyword evidence="2" id="KW-0802">TPR repeat</keyword>
<dbReference type="EMBL" id="FNBW01000006">
    <property type="protein sequence ID" value="SDF78151.1"/>
    <property type="molecule type" value="Genomic_DNA"/>
</dbReference>
<accession>A0A8G2EWG0</accession>
<name>A0A8G2EWG0_9PROT</name>
<feature type="signal peptide" evidence="3">
    <location>
        <begin position="1"/>
        <end position="34"/>
    </location>
</feature>
<comment type="caution">
    <text evidence="4">The sequence shown here is derived from an EMBL/GenBank/DDBJ whole genome shotgun (WGS) entry which is preliminary data.</text>
</comment>
<dbReference type="RefSeq" id="WP_139189240.1">
    <property type="nucleotide sequence ID" value="NZ_FNBW01000006.1"/>
</dbReference>
<gene>
    <name evidence="4" type="ORF">SAMN05660686_02348</name>
</gene>
<proteinExistence type="predicted"/>
<sequence>MQVSTRSSYQPVKKTALILAIVGLVFGQVGAASAQTAGGEQQAAMYDACLTQADSEPKAAYEAALDWYKAGGGLPARHCAAVALLGLDAYEEAAARLEKLAGEVPDARIDLRLGLIAQAAQGWMMSGRAERAAQLLSLVINVRPDDPQLRADRAVAWMSLGDHWAAIDDLDLALQRAPEDVELLLYRAAAYRYLGVPDLARDDVTRALAVDPNHPGAWLERGILDELAGDKAAARRDWIKVLELAPDGAVADAARARLEALDVAR</sequence>
<dbReference type="SMART" id="SM00028">
    <property type="entry name" value="TPR"/>
    <property type="match status" value="3"/>
</dbReference>
<dbReference type="PANTHER" id="PTHR44858:SF1">
    <property type="entry name" value="UDP-N-ACETYLGLUCOSAMINE--PEPTIDE N-ACETYLGLUCOSAMINYLTRANSFERASE SPINDLY-RELATED"/>
    <property type="match status" value="1"/>
</dbReference>
<feature type="chain" id="PRO_5034937495" evidence="3">
    <location>
        <begin position="35"/>
        <end position="265"/>
    </location>
</feature>
<dbReference type="InterPro" id="IPR019734">
    <property type="entry name" value="TPR_rpt"/>
</dbReference>
<dbReference type="Gene3D" id="1.25.40.10">
    <property type="entry name" value="Tetratricopeptide repeat domain"/>
    <property type="match status" value="2"/>
</dbReference>
<keyword evidence="5" id="KW-1185">Reference proteome</keyword>
<protein>
    <submittedName>
        <fullName evidence="4">Tetratricopeptide repeat-containing protein</fullName>
    </submittedName>
</protein>
<reference evidence="4 5" key="1">
    <citation type="submission" date="2016-10" db="EMBL/GenBank/DDBJ databases">
        <authorList>
            <person name="Varghese N."/>
            <person name="Submissions S."/>
        </authorList>
    </citation>
    <scope>NUCLEOTIDE SEQUENCE [LARGE SCALE GENOMIC DNA]</scope>
    <source>
        <strain evidence="4 5">DSM 18839</strain>
    </source>
</reference>
<dbReference type="InterPro" id="IPR011990">
    <property type="entry name" value="TPR-like_helical_dom_sf"/>
</dbReference>
<evidence type="ECO:0000256" key="2">
    <source>
        <dbReference type="ARBA" id="ARBA00022803"/>
    </source>
</evidence>
<keyword evidence="3" id="KW-0732">Signal</keyword>
<evidence type="ECO:0000256" key="1">
    <source>
        <dbReference type="ARBA" id="ARBA00022737"/>
    </source>
</evidence>
<dbReference type="OrthoDB" id="8480494at2"/>
<dbReference type="PANTHER" id="PTHR44858">
    <property type="entry name" value="TETRATRICOPEPTIDE REPEAT PROTEIN 6"/>
    <property type="match status" value="1"/>
</dbReference>
<dbReference type="Pfam" id="PF13371">
    <property type="entry name" value="TPR_9"/>
    <property type="match status" value="1"/>
</dbReference>
<organism evidence="4 5">
    <name type="scientific">Thalassobaculum litoreum DSM 18839</name>
    <dbReference type="NCBI Taxonomy" id="1123362"/>
    <lineage>
        <taxon>Bacteria</taxon>
        <taxon>Pseudomonadati</taxon>
        <taxon>Pseudomonadota</taxon>
        <taxon>Alphaproteobacteria</taxon>
        <taxon>Rhodospirillales</taxon>
        <taxon>Thalassobaculaceae</taxon>
        <taxon>Thalassobaculum</taxon>
    </lineage>
</organism>
<dbReference type="AlphaFoldDB" id="A0A8G2EWG0"/>